<feature type="non-terminal residue" evidence="2">
    <location>
        <position position="387"/>
    </location>
</feature>
<dbReference type="InterPro" id="IPR011990">
    <property type="entry name" value="TPR-like_helical_dom_sf"/>
</dbReference>
<evidence type="ECO:0000313" key="2">
    <source>
        <dbReference type="EMBL" id="VAW34341.1"/>
    </source>
</evidence>
<accession>A0A3B0UTB5</accession>
<dbReference type="SUPFAM" id="SSF48452">
    <property type="entry name" value="TPR-like"/>
    <property type="match status" value="1"/>
</dbReference>
<evidence type="ECO:0000259" key="1">
    <source>
        <dbReference type="Pfam" id="PF13529"/>
    </source>
</evidence>
<dbReference type="EMBL" id="UOEU01000530">
    <property type="protein sequence ID" value="VAW34341.1"/>
    <property type="molecule type" value="Genomic_DNA"/>
</dbReference>
<dbReference type="Pfam" id="PF13529">
    <property type="entry name" value="Peptidase_C39_2"/>
    <property type="match status" value="1"/>
</dbReference>
<dbReference type="AlphaFoldDB" id="A0A3B0UTB5"/>
<name>A0A3B0UTB5_9ZZZZ</name>
<gene>
    <name evidence="2" type="ORF">MNBD_CHLOROFLEXI01-1202</name>
</gene>
<feature type="domain" description="Peptidase C39-like" evidence="1">
    <location>
        <begin position="92"/>
        <end position="207"/>
    </location>
</feature>
<reference evidence="2" key="1">
    <citation type="submission" date="2018-06" db="EMBL/GenBank/DDBJ databases">
        <authorList>
            <person name="Zhirakovskaya E."/>
        </authorList>
    </citation>
    <scope>NUCLEOTIDE SEQUENCE</scope>
</reference>
<protein>
    <recommendedName>
        <fullName evidence="1">Peptidase C39-like domain-containing protein</fullName>
    </recommendedName>
</protein>
<sequence length="387" mass="42617">MDIGVTPLPTSLPIPAGAVANSQVIIPAIAEIVATATEEPTAVPTQPAPVKEDDEVTETAVPTAIPTATPLPTIAPTAVPLPSKVRLEGMKIIPQGFNNCGPANLTINLNYYGNPTTQTEAAAWLKPNREDRNVSPWQMVDYVNERTNMRAFFGAGGDMELIKQLVAAGYPVVVEKGYELPTQGWLGHYLTIFGYDDETGETVSMDTNLGPWDGSGRYDLYEDLEYYWGQFNYNYFLVYPPEKEEEVYAILGSEMTDLQTMWQNAAAKAQAEIEADPENAFAWFNLGTSLTRLGEMSGEAAFYENGASAFDQAFILGLPPRILWYQYRPYIAYMKVGRYQDMIDLADAILESQGGRNVEETYLYKGHALVLQGDGPGAVTAYEQALR</sequence>
<dbReference type="Gene3D" id="1.25.40.10">
    <property type="entry name" value="Tetratricopeptide repeat domain"/>
    <property type="match status" value="1"/>
</dbReference>
<organism evidence="2">
    <name type="scientific">hydrothermal vent metagenome</name>
    <dbReference type="NCBI Taxonomy" id="652676"/>
    <lineage>
        <taxon>unclassified sequences</taxon>
        <taxon>metagenomes</taxon>
        <taxon>ecological metagenomes</taxon>
    </lineage>
</organism>
<dbReference type="Gene3D" id="3.90.70.10">
    <property type="entry name" value="Cysteine proteinases"/>
    <property type="match status" value="1"/>
</dbReference>
<dbReference type="InterPro" id="IPR039564">
    <property type="entry name" value="Peptidase_C39-like"/>
</dbReference>
<proteinExistence type="predicted"/>